<name>A0A8H4LRF8_9HYPO</name>
<dbReference type="Gene3D" id="3.90.1200.10">
    <property type="match status" value="1"/>
</dbReference>
<dbReference type="InterPro" id="IPR002575">
    <property type="entry name" value="Aminoglycoside_PTrfase"/>
</dbReference>
<feature type="domain" description="Aminoglycoside phosphotransferase" evidence="2">
    <location>
        <begin position="117"/>
        <end position="346"/>
    </location>
</feature>
<evidence type="ECO:0000313" key="3">
    <source>
        <dbReference type="EMBL" id="KAF4504300.1"/>
    </source>
</evidence>
<dbReference type="PANTHER" id="PTHR21310:SF37">
    <property type="entry name" value="AMINOGLYCOSIDE PHOSPHOTRANSFERASE DOMAIN-CONTAINING PROTEIN"/>
    <property type="match status" value="1"/>
</dbReference>
<protein>
    <recommendedName>
        <fullName evidence="2">Aminoglycoside phosphotransferase domain-containing protein</fullName>
    </recommendedName>
</protein>
<gene>
    <name evidence="3" type="ORF">G6O67_008467</name>
</gene>
<comment type="caution">
    <text evidence="3">The sequence shown here is derived from an EMBL/GenBank/DDBJ whole genome shotgun (WGS) entry which is preliminary data.</text>
</comment>
<proteinExistence type="predicted"/>
<dbReference type="AlphaFoldDB" id="A0A8H4LRF8"/>
<dbReference type="PANTHER" id="PTHR21310">
    <property type="entry name" value="AMINOGLYCOSIDE PHOSPHOTRANSFERASE-RELATED-RELATED"/>
    <property type="match status" value="1"/>
</dbReference>
<dbReference type="Pfam" id="PF01636">
    <property type="entry name" value="APH"/>
    <property type="match status" value="1"/>
</dbReference>
<keyword evidence="4" id="KW-1185">Reference proteome</keyword>
<dbReference type="SUPFAM" id="SSF56112">
    <property type="entry name" value="Protein kinase-like (PK-like)"/>
    <property type="match status" value="1"/>
</dbReference>
<dbReference type="OrthoDB" id="10003767at2759"/>
<evidence type="ECO:0000259" key="2">
    <source>
        <dbReference type="Pfam" id="PF01636"/>
    </source>
</evidence>
<evidence type="ECO:0000256" key="1">
    <source>
        <dbReference type="SAM" id="MobiDB-lite"/>
    </source>
</evidence>
<dbReference type="InterPro" id="IPR011009">
    <property type="entry name" value="Kinase-like_dom_sf"/>
</dbReference>
<reference evidence="3 4" key="1">
    <citation type="journal article" date="2020" name="Genome Biol. Evol.">
        <title>A new high-quality draft genome assembly of the Chinese cordyceps Ophiocordyceps sinensis.</title>
        <authorList>
            <person name="Shu R."/>
            <person name="Zhang J."/>
            <person name="Meng Q."/>
            <person name="Zhang H."/>
            <person name="Zhou G."/>
            <person name="Li M."/>
            <person name="Wu P."/>
            <person name="Zhao Y."/>
            <person name="Chen C."/>
            <person name="Qin Q."/>
        </authorList>
    </citation>
    <scope>NUCLEOTIDE SEQUENCE [LARGE SCALE GENOMIC DNA]</scope>
    <source>
        <strain evidence="3 4">IOZ07</strain>
    </source>
</reference>
<dbReference type="Proteomes" id="UP000557566">
    <property type="component" value="Unassembled WGS sequence"/>
</dbReference>
<evidence type="ECO:0000313" key="4">
    <source>
        <dbReference type="Proteomes" id="UP000557566"/>
    </source>
</evidence>
<organism evidence="3 4">
    <name type="scientific">Ophiocordyceps sinensis</name>
    <dbReference type="NCBI Taxonomy" id="72228"/>
    <lineage>
        <taxon>Eukaryota</taxon>
        <taxon>Fungi</taxon>
        <taxon>Dikarya</taxon>
        <taxon>Ascomycota</taxon>
        <taxon>Pezizomycotina</taxon>
        <taxon>Sordariomycetes</taxon>
        <taxon>Hypocreomycetidae</taxon>
        <taxon>Hypocreales</taxon>
        <taxon>Ophiocordycipitaceae</taxon>
        <taxon>Ophiocordyceps</taxon>
    </lineage>
</organism>
<dbReference type="InterPro" id="IPR051678">
    <property type="entry name" value="AGP_Transferase"/>
</dbReference>
<feature type="region of interest" description="Disordered" evidence="1">
    <location>
        <begin position="36"/>
        <end position="62"/>
    </location>
</feature>
<accession>A0A8H4LRF8</accession>
<dbReference type="EMBL" id="JAAVMX010000011">
    <property type="protein sequence ID" value="KAF4504300.1"/>
    <property type="molecule type" value="Genomic_DNA"/>
</dbReference>
<sequence>MLCAIVRLLHSHWTRVCLYMLSSWHRILHFASGAGTKTETDTTESNTPEIDDGDSNSEFPAATDDQRNFARRAFIDSLDPTAVCALASQHNNGKACRVVKRDSGSFNVCFFVDFHQDGPKWIVRIPIEPALENPRDKLLSEVATIQYLERNTRIPVPHIRAYGSNAHLTINGAGTQSFLITDLVPGEALDKKALMTGEQEQRRAFYSQLIDIFVELRKLQFPLIGSLMPDPNGSPHPVLGPVLSMSAATLRSHPQPPFSSAKDYMRHQFRLVSDFHSPPVPDHTVDDLGREVFALHGMERIFHQAIDSQLDEGPFVLNHLDLRSPNIIVDDNLQIQGIIDWEFASTVPRQVLTPPSWITGHDSTETDRQMHAEFRQVLDKKSKNNQLCNQLKEEWYGPLGASEAVSQTDMAFFVAHVLRRPTDVTDIFCDFFVPRLYEKPLDDVMSEFFDQHQTLALEVQRRAKHCERYTQHLKERGLYETELDKLLAASKALKEKWDWS</sequence>